<dbReference type="InterPro" id="IPR026017">
    <property type="entry name" value="Lumazine-bd_dom"/>
</dbReference>
<dbReference type="EMBL" id="JASNVH010000009">
    <property type="protein sequence ID" value="MDK4307218.1"/>
    <property type="molecule type" value="Genomic_DNA"/>
</dbReference>
<dbReference type="PANTHER" id="PTHR21098:SF12">
    <property type="entry name" value="RIBOFLAVIN SYNTHASE"/>
    <property type="match status" value="1"/>
</dbReference>
<evidence type="ECO:0000256" key="2">
    <source>
        <dbReference type="ARBA" id="ARBA00002803"/>
    </source>
</evidence>
<accession>A0AAP4BPY6</accession>
<comment type="pathway">
    <text evidence="3">Cofactor biosynthesis; riboflavin biosynthesis; riboflavin from 2-hydroxy-3-oxobutyl phosphate and 5-amino-6-(D-ribitylamino)uracil: step 2/2.</text>
</comment>
<comment type="caution">
    <text evidence="13">The sequence shown here is derived from an EMBL/GenBank/DDBJ whole genome shotgun (WGS) entry which is preliminary data.</text>
</comment>
<dbReference type="SUPFAM" id="SSF63380">
    <property type="entry name" value="Riboflavin synthase domain-like"/>
    <property type="match status" value="3"/>
</dbReference>
<evidence type="ECO:0000256" key="4">
    <source>
        <dbReference type="ARBA" id="ARBA00012827"/>
    </source>
</evidence>
<dbReference type="PROSITE" id="PS51177">
    <property type="entry name" value="LUMAZINE_BIND"/>
    <property type="match status" value="2"/>
</dbReference>
<dbReference type="RefSeq" id="WP_284571160.1">
    <property type="nucleotide sequence ID" value="NZ_JASNUC010000010.1"/>
</dbReference>
<keyword evidence="8" id="KW-0677">Repeat</keyword>
<evidence type="ECO:0000256" key="8">
    <source>
        <dbReference type="ARBA" id="ARBA00022737"/>
    </source>
</evidence>
<gene>
    <name evidence="13" type="ORF">QPX42_06655</name>
</gene>
<feature type="region of interest" description="Disordered" evidence="11">
    <location>
        <begin position="161"/>
        <end position="190"/>
    </location>
</feature>
<dbReference type="GO" id="GO:0009231">
    <property type="term" value="P:riboflavin biosynthetic process"/>
    <property type="evidence" value="ECO:0007669"/>
    <property type="project" value="UniProtKB-KW"/>
</dbReference>
<dbReference type="CDD" id="cd00402">
    <property type="entry name" value="Riboflavin_synthase_like"/>
    <property type="match status" value="1"/>
</dbReference>
<keyword evidence="7 13" id="KW-0808">Transferase</keyword>
<evidence type="ECO:0000256" key="6">
    <source>
        <dbReference type="ARBA" id="ARBA00022619"/>
    </source>
</evidence>
<dbReference type="FunFam" id="2.40.30.20:FF:000003">
    <property type="entry name" value="Riboflavin synthase, alpha subunit"/>
    <property type="match status" value="1"/>
</dbReference>
<dbReference type="AlphaFoldDB" id="A0AAP4BPY6"/>
<evidence type="ECO:0000256" key="9">
    <source>
        <dbReference type="NCBIfam" id="TIGR00187"/>
    </source>
</evidence>
<feature type="repeat" description="Lumazine-binding" evidence="10">
    <location>
        <begin position="1"/>
        <end position="98"/>
    </location>
</feature>
<name>A0AAP4BPY6_9CORY</name>
<evidence type="ECO:0000256" key="3">
    <source>
        <dbReference type="ARBA" id="ARBA00004887"/>
    </source>
</evidence>
<feature type="domain" description="Lumazine-binding" evidence="12">
    <location>
        <begin position="1"/>
        <end position="98"/>
    </location>
</feature>
<reference evidence="13" key="1">
    <citation type="submission" date="2023-05" db="EMBL/GenBank/DDBJ databases">
        <title>Metabolic capabilities are highly conserved among human nasal-associated Corynebacterium species in pangenomic analyses.</title>
        <authorList>
            <person name="Tran T.H."/>
            <person name="Roberts A.Q."/>
            <person name="Escapa I.F."/>
            <person name="Gao W."/>
            <person name="Conlan S."/>
            <person name="Kong H."/>
            <person name="Segre J.A."/>
            <person name="Kelly M.S."/>
            <person name="Lemon K.P."/>
        </authorList>
    </citation>
    <scope>NUCLEOTIDE SEQUENCE</scope>
    <source>
        <strain evidence="13">KPL2773</strain>
    </source>
</reference>
<evidence type="ECO:0000256" key="10">
    <source>
        <dbReference type="PROSITE-ProRule" id="PRU00524"/>
    </source>
</evidence>
<comment type="catalytic activity">
    <reaction evidence="1">
        <text>2 6,7-dimethyl-8-(1-D-ribityl)lumazine + H(+) = 5-amino-6-(D-ribitylamino)uracil + riboflavin</text>
        <dbReference type="Rhea" id="RHEA:20772"/>
        <dbReference type="ChEBI" id="CHEBI:15378"/>
        <dbReference type="ChEBI" id="CHEBI:15934"/>
        <dbReference type="ChEBI" id="CHEBI:57986"/>
        <dbReference type="ChEBI" id="CHEBI:58201"/>
        <dbReference type="EC" id="2.5.1.9"/>
    </reaction>
</comment>
<dbReference type="PANTHER" id="PTHR21098">
    <property type="entry name" value="RIBOFLAVIN SYNTHASE ALPHA CHAIN"/>
    <property type="match status" value="1"/>
</dbReference>
<dbReference type="NCBIfam" id="NF006767">
    <property type="entry name" value="PRK09289.1"/>
    <property type="match status" value="1"/>
</dbReference>
<organism evidence="13 14">
    <name type="scientific">Corynebacterium pseudodiphtheriticum</name>
    <dbReference type="NCBI Taxonomy" id="37637"/>
    <lineage>
        <taxon>Bacteria</taxon>
        <taxon>Bacillati</taxon>
        <taxon>Actinomycetota</taxon>
        <taxon>Actinomycetes</taxon>
        <taxon>Mycobacteriales</taxon>
        <taxon>Corynebacteriaceae</taxon>
        <taxon>Corynebacterium</taxon>
    </lineage>
</organism>
<proteinExistence type="predicted"/>
<evidence type="ECO:0000259" key="12">
    <source>
        <dbReference type="PROSITE" id="PS51177"/>
    </source>
</evidence>
<dbReference type="Gene3D" id="2.40.30.20">
    <property type="match status" value="2"/>
</dbReference>
<evidence type="ECO:0000256" key="7">
    <source>
        <dbReference type="ARBA" id="ARBA00022679"/>
    </source>
</evidence>
<evidence type="ECO:0000313" key="14">
    <source>
        <dbReference type="Proteomes" id="UP001224412"/>
    </source>
</evidence>
<feature type="domain" description="Lumazine-binding" evidence="12">
    <location>
        <begin position="99"/>
        <end position="231"/>
    </location>
</feature>
<evidence type="ECO:0000313" key="13">
    <source>
        <dbReference type="EMBL" id="MDK4307218.1"/>
    </source>
</evidence>
<sequence length="246" mass="25766">MFSGLVENTGEVVTVDNVGDAVRMSIQGGRIMHDASLGDSIAVNGVCLTVAELDVESGVFGADVMQESLNRSVLGDLRPGSIVNLERALRADARLGGHIMQGHVDGTARLVSRTPSENWEVLRFELPAQLAKYVVEKGSIAISGVSLTVSAISETSRPSAAATAATSTVPSGPEFEAIPRTTPTPNADSGDWFEVSLIPTTLSETTLGTLAVGERVNLEVDIIGKYVEKLLAAGTPTGYSFPSDTH</sequence>
<evidence type="ECO:0000256" key="5">
    <source>
        <dbReference type="ARBA" id="ARBA00013950"/>
    </source>
</evidence>
<dbReference type="NCBIfam" id="TIGR00187">
    <property type="entry name" value="ribE"/>
    <property type="match status" value="1"/>
</dbReference>
<dbReference type="Proteomes" id="UP001224412">
    <property type="component" value="Unassembled WGS sequence"/>
</dbReference>
<dbReference type="GO" id="GO:0004746">
    <property type="term" value="F:riboflavin synthase activity"/>
    <property type="evidence" value="ECO:0007669"/>
    <property type="project" value="UniProtKB-UniRule"/>
</dbReference>
<evidence type="ECO:0000256" key="11">
    <source>
        <dbReference type="SAM" id="MobiDB-lite"/>
    </source>
</evidence>
<keyword evidence="6" id="KW-0686">Riboflavin biosynthesis</keyword>
<dbReference type="EC" id="2.5.1.9" evidence="4 9"/>
<dbReference type="InterPro" id="IPR001783">
    <property type="entry name" value="Lumazine-bd"/>
</dbReference>
<dbReference type="PIRSF" id="PIRSF000498">
    <property type="entry name" value="Riboflavin_syn_A"/>
    <property type="match status" value="1"/>
</dbReference>
<dbReference type="Pfam" id="PF00677">
    <property type="entry name" value="Lum_binding"/>
    <property type="match status" value="2"/>
</dbReference>
<dbReference type="InterPro" id="IPR017938">
    <property type="entry name" value="Riboflavin_synthase-like_b-brl"/>
</dbReference>
<protein>
    <recommendedName>
        <fullName evidence="5 9">Riboflavin synthase</fullName>
        <ecNumber evidence="4 9">2.5.1.9</ecNumber>
    </recommendedName>
</protein>
<comment type="function">
    <text evidence="2">Catalyzes the dismutation of two molecules of 6,7-dimethyl-8-ribityllumazine, resulting in the formation of riboflavin and 5-amino-6-(D-ribitylamino)uracil.</text>
</comment>
<evidence type="ECO:0000256" key="1">
    <source>
        <dbReference type="ARBA" id="ARBA00000968"/>
    </source>
</evidence>
<dbReference type="InterPro" id="IPR023366">
    <property type="entry name" value="ATP_synth_asu-like_sf"/>
</dbReference>
<feature type="repeat" description="Lumazine-binding" evidence="10">
    <location>
        <begin position="99"/>
        <end position="231"/>
    </location>
</feature>